<dbReference type="EMBL" id="JAPUFD010000008">
    <property type="protein sequence ID" value="MDI1489024.1"/>
    <property type="molecule type" value="Genomic_DNA"/>
</dbReference>
<evidence type="ECO:0000313" key="2">
    <source>
        <dbReference type="EMBL" id="MDI1489024.1"/>
    </source>
</evidence>
<name>A0AA43QNX3_9LECA</name>
<dbReference type="Pfam" id="PF25150">
    <property type="entry name" value="TPR_Trm732"/>
    <property type="match status" value="1"/>
</dbReference>
<dbReference type="InterPro" id="IPR056843">
    <property type="entry name" value="THADA-like_TPR"/>
</dbReference>
<dbReference type="Proteomes" id="UP001161017">
    <property type="component" value="Unassembled WGS sequence"/>
</dbReference>
<organism evidence="2 3">
    <name type="scientific">Ramalina farinacea</name>
    <dbReference type="NCBI Taxonomy" id="258253"/>
    <lineage>
        <taxon>Eukaryota</taxon>
        <taxon>Fungi</taxon>
        <taxon>Dikarya</taxon>
        <taxon>Ascomycota</taxon>
        <taxon>Pezizomycotina</taxon>
        <taxon>Lecanoromycetes</taxon>
        <taxon>OSLEUM clade</taxon>
        <taxon>Lecanoromycetidae</taxon>
        <taxon>Lecanorales</taxon>
        <taxon>Lecanorineae</taxon>
        <taxon>Ramalinaceae</taxon>
        <taxon>Ramalina</taxon>
    </lineage>
</organism>
<dbReference type="InterPro" id="IPR016024">
    <property type="entry name" value="ARM-type_fold"/>
</dbReference>
<gene>
    <name evidence="2" type="ORF">OHK93_008301</name>
</gene>
<comment type="caution">
    <text evidence="2">The sequence shown here is derived from an EMBL/GenBank/DDBJ whole genome shotgun (WGS) entry which is preliminary data.</text>
</comment>
<protein>
    <recommendedName>
        <fullName evidence="1">tRNA (32-2'-O)-methyltransferase regulator THADA-like TPR repeats region domain-containing protein</fullName>
    </recommendedName>
</protein>
<dbReference type="InterPro" id="IPR051954">
    <property type="entry name" value="tRNA_methyltransferase_THADA"/>
</dbReference>
<reference evidence="2" key="1">
    <citation type="journal article" date="2023" name="Genome Biol. Evol.">
        <title>First Whole Genome Sequence and Flow Cytometry Genome Size Data for the Lichen-Forming Fungus Ramalina farinacea (Ascomycota).</title>
        <authorList>
            <person name="Llewellyn T."/>
            <person name="Mian S."/>
            <person name="Hill R."/>
            <person name="Leitch I.J."/>
            <person name="Gaya E."/>
        </authorList>
    </citation>
    <scope>NUCLEOTIDE SEQUENCE</scope>
    <source>
        <strain evidence="2">LIQ254RAFAR</strain>
    </source>
</reference>
<accession>A0AA43QNX3</accession>
<dbReference type="SUPFAM" id="SSF48371">
    <property type="entry name" value="ARM repeat"/>
    <property type="match status" value="1"/>
</dbReference>
<dbReference type="GO" id="GO:0005829">
    <property type="term" value="C:cytosol"/>
    <property type="evidence" value="ECO:0007669"/>
    <property type="project" value="TreeGrafter"/>
</dbReference>
<keyword evidence="3" id="KW-1185">Reference proteome</keyword>
<dbReference type="AlphaFoldDB" id="A0AA43QNX3"/>
<evidence type="ECO:0000259" key="1">
    <source>
        <dbReference type="Pfam" id="PF25150"/>
    </source>
</evidence>
<proteinExistence type="predicted"/>
<feature type="domain" description="tRNA (32-2'-O)-methyltransferase regulator THADA-like TPR repeats region" evidence="1">
    <location>
        <begin position="267"/>
        <end position="534"/>
    </location>
</feature>
<evidence type="ECO:0000313" key="3">
    <source>
        <dbReference type="Proteomes" id="UP001161017"/>
    </source>
</evidence>
<dbReference type="PANTHER" id="PTHR14387">
    <property type="entry name" value="THADA/DEATH RECEPTOR INTERACTING PROTEIN"/>
    <property type="match status" value="1"/>
</dbReference>
<dbReference type="PANTHER" id="PTHR14387:SF0">
    <property type="entry name" value="DUF2428 DOMAIN-CONTAINING PROTEIN"/>
    <property type="match status" value="1"/>
</dbReference>
<dbReference type="GO" id="GO:0030488">
    <property type="term" value="P:tRNA methylation"/>
    <property type="evidence" value="ECO:0007669"/>
    <property type="project" value="TreeGrafter"/>
</dbReference>
<sequence length="674" mass="75328">MAALVVREHADHNGGLTTLSESELREVSTSLSNLLPGPKTSVVETQLDDGSIDSLQKVLERLFFTADSTTLTISHGAAALGALSGFLDRCSIASDDNVKTIVLNEDTLKQILRIYLFRAENHKPKPLRRLLITCGLLINRLPNKDSRLRVVEEVVKSCVQAICEPELIVAIKSAIQLLEHLLSKQIIDATLILDKASPHIVESTRELSDIEDGDNVQSFAVKILEWVQYPDCAPAISHLLPVFFSSVKISRKANVADEIIPRVGESSLWMKSVRQFMKIHPESFSVLEEHILPALLAHDKEAIGDYIHSLTPFRENDPLRESNDMDDILLCLLACRTASKLGSTHVNTLGLSRAGSSEYSINPTSLSLSLLDHASPSVRLNALTTLVSLVKPAEEFENSIVVRLKECIPYFLLETSSKPRNELIAVMKKFSSSIRMAVPALTGKASEYERSDAAEFLLWYLRFLVQELRPTAPYQTHITALNLMLGFIQSFARDICVNNILRLITPNSEQYKMLFSQLSRVLLDLLFNAFDDVRHFSAEILELLVESEFHARSDTISAGSKVTDREEATLTIIDQILDCVPRAKDLFYQTVRADHADGLGRLLNLAFVSRQCSSNLYDQTAMYHDLVYELQKGIDEAVKDLDHAVRTAPLHGHLIALRYIQKYSMVESMLKLIS</sequence>